<name>A0ABP5E9D8_9ACTN</name>
<dbReference type="SUPFAM" id="SSF88659">
    <property type="entry name" value="Sigma3 and sigma4 domains of RNA polymerase sigma factors"/>
    <property type="match status" value="1"/>
</dbReference>
<evidence type="ECO:0000256" key="1">
    <source>
        <dbReference type="ARBA" id="ARBA00010641"/>
    </source>
</evidence>
<feature type="compositionally biased region" description="Low complexity" evidence="6">
    <location>
        <begin position="176"/>
        <end position="187"/>
    </location>
</feature>
<dbReference type="InterPro" id="IPR007627">
    <property type="entry name" value="RNA_pol_sigma70_r2"/>
</dbReference>
<keyword evidence="5" id="KW-0804">Transcription</keyword>
<dbReference type="Gene3D" id="1.10.10.10">
    <property type="entry name" value="Winged helix-like DNA-binding domain superfamily/Winged helix DNA-binding domain"/>
    <property type="match status" value="1"/>
</dbReference>
<evidence type="ECO:0000256" key="4">
    <source>
        <dbReference type="ARBA" id="ARBA00023125"/>
    </source>
</evidence>
<dbReference type="PANTHER" id="PTHR43133">
    <property type="entry name" value="RNA POLYMERASE ECF-TYPE SIGMA FACTO"/>
    <property type="match status" value="1"/>
</dbReference>
<dbReference type="Pfam" id="PF08281">
    <property type="entry name" value="Sigma70_r4_2"/>
    <property type="match status" value="1"/>
</dbReference>
<comment type="caution">
    <text evidence="9">The sequence shown here is derived from an EMBL/GenBank/DDBJ whole genome shotgun (WGS) entry which is preliminary data.</text>
</comment>
<proteinExistence type="inferred from homology"/>
<dbReference type="InterPro" id="IPR036388">
    <property type="entry name" value="WH-like_DNA-bd_sf"/>
</dbReference>
<dbReference type="Gene3D" id="1.10.1740.10">
    <property type="match status" value="1"/>
</dbReference>
<dbReference type="NCBIfam" id="TIGR02937">
    <property type="entry name" value="sigma70-ECF"/>
    <property type="match status" value="1"/>
</dbReference>
<keyword evidence="4" id="KW-0238">DNA-binding</keyword>
<keyword evidence="3" id="KW-0731">Sigma factor</keyword>
<keyword evidence="10" id="KW-1185">Reference proteome</keyword>
<protein>
    <submittedName>
        <fullName evidence="9">SigE family RNA polymerase sigma factor</fullName>
    </submittedName>
</protein>
<feature type="domain" description="RNA polymerase sigma factor 70 region 4 type 2" evidence="8">
    <location>
        <begin position="111"/>
        <end position="163"/>
    </location>
</feature>
<dbReference type="PANTHER" id="PTHR43133:SF50">
    <property type="entry name" value="ECF RNA POLYMERASE SIGMA FACTOR SIGM"/>
    <property type="match status" value="1"/>
</dbReference>
<accession>A0ABP5E9D8</accession>
<dbReference type="InterPro" id="IPR013324">
    <property type="entry name" value="RNA_pol_sigma_r3/r4-like"/>
</dbReference>
<dbReference type="RefSeq" id="WP_344661031.1">
    <property type="nucleotide sequence ID" value="NZ_BAAAQM010000048.1"/>
</dbReference>
<gene>
    <name evidence="9" type="ORF">GCM10009838_65460</name>
</gene>
<dbReference type="Proteomes" id="UP001499854">
    <property type="component" value="Unassembled WGS sequence"/>
</dbReference>
<dbReference type="CDD" id="cd06171">
    <property type="entry name" value="Sigma70_r4"/>
    <property type="match status" value="1"/>
</dbReference>
<dbReference type="InterPro" id="IPR039425">
    <property type="entry name" value="RNA_pol_sigma-70-like"/>
</dbReference>
<keyword evidence="2" id="KW-0805">Transcription regulation</keyword>
<reference evidence="10" key="1">
    <citation type="journal article" date="2019" name="Int. J. Syst. Evol. Microbiol.">
        <title>The Global Catalogue of Microorganisms (GCM) 10K type strain sequencing project: providing services to taxonomists for standard genome sequencing and annotation.</title>
        <authorList>
            <consortium name="The Broad Institute Genomics Platform"/>
            <consortium name="The Broad Institute Genome Sequencing Center for Infectious Disease"/>
            <person name="Wu L."/>
            <person name="Ma J."/>
        </authorList>
    </citation>
    <scope>NUCLEOTIDE SEQUENCE [LARGE SCALE GENOMIC DNA]</scope>
    <source>
        <strain evidence="10">JCM 16013</strain>
    </source>
</reference>
<evidence type="ECO:0000313" key="9">
    <source>
        <dbReference type="EMBL" id="GAA1992559.1"/>
    </source>
</evidence>
<evidence type="ECO:0000259" key="8">
    <source>
        <dbReference type="Pfam" id="PF08281"/>
    </source>
</evidence>
<dbReference type="InterPro" id="IPR013249">
    <property type="entry name" value="RNA_pol_sigma70_r4_t2"/>
</dbReference>
<feature type="domain" description="RNA polymerase sigma-70 region 2" evidence="7">
    <location>
        <begin position="15"/>
        <end position="78"/>
    </location>
</feature>
<evidence type="ECO:0000256" key="5">
    <source>
        <dbReference type="ARBA" id="ARBA00023163"/>
    </source>
</evidence>
<evidence type="ECO:0000259" key="7">
    <source>
        <dbReference type="Pfam" id="PF04542"/>
    </source>
</evidence>
<dbReference type="SUPFAM" id="SSF88946">
    <property type="entry name" value="Sigma2 domain of RNA polymerase sigma factors"/>
    <property type="match status" value="1"/>
</dbReference>
<dbReference type="InterPro" id="IPR013325">
    <property type="entry name" value="RNA_pol_sigma_r2"/>
</dbReference>
<dbReference type="InterPro" id="IPR014325">
    <property type="entry name" value="RNA_pol_sigma-E_actinobac"/>
</dbReference>
<evidence type="ECO:0000256" key="2">
    <source>
        <dbReference type="ARBA" id="ARBA00023015"/>
    </source>
</evidence>
<comment type="similarity">
    <text evidence="1">Belongs to the sigma-70 factor family. ECF subfamily.</text>
</comment>
<dbReference type="InterPro" id="IPR014284">
    <property type="entry name" value="RNA_pol_sigma-70_dom"/>
</dbReference>
<dbReference type="Pfam" id="PF04542">
    <property type="entry name" value="Sigma70_r2"/>
    <property type="match status" value="1"/>
</dbReference>
<evidence type="ECO:0000256" key="3">
    <source>
        <dbReference type="ARBA" id="ARBA00023082"/>
    </source>
</evidence>
<sequence length="187" mass="20890">MAREAEEDLSFDEFVAARARSLFRTAYLLVHHRETAEDLVQSALERAYPRWRRIRGTGAPEAYIRRIIVNLANDMWRAGRGVQWQELEEDHQPRLVPQAAADPAERVATRDALMRALRSLPFGMRAALVLRHWEGLSERETAEALGVSLGTVKSQTNRGLERLRAAVGPPGPPEPALAGPPSGRRAL</sequence>
<evidence type="ECO:0000313" key="10">
    <source>
        <dbReference type="Proteomes" id="UP001499854"/>
    </source>
</evidence>
<evidence type="ECO:0000256" key="6">
    <source>
        <dbReference type="SAM" id="MobiDB-lite"/>
    </source>
</evidence>
<organism evidence="9 10">
    <name type="scientific">Catenulispora subtropica</name>
    <dbReference type="NCBI Taxonomy" id="450798"/>
    <lineage>
        <taxon>Bacteria</taxon>
        <taxon>Bacillati</taxon>
        <taxon>Actinomycetota</taxon>
        <taxon>Actinomycetes</taxon>
        <taxon>Catenulisporales</taxon>
        <taxon>Catenulisporaceae</taxon>
        <taxon>Catenulispora</taxon>
    </lineage>
</organism>
<feature type="region of interest" description="Disordered" evidence="6">
    <location>
        <begin position="163"/>
        <end position="187"/>
    </location>
</feature>
<dbReference type="NCBIfam" id="TIGR02983">
    <property type="entry name" value="SigE-fam_strep"/>
    <property type="match status" value="1"/>
</dbReference>
<dbReference type="EMBL" id="BAAAQM010000048">
    <property type="protein sequence ID" value="GAA1992559.1"/>
    <property type="molecule type" value="Genomic_DNA"/>
</dbReference>